<dbReference type="Gene3D" id="3.80.10.10">
    <property type="entry name" value="Ribonuclease Inhibitor"/>
    <property type="match status" value="1"/>
</dbReference>
<dbReference type="EMBL" id="LRBS01000043">
    <property type="protein sequence ID" value="OII77264.1"/>
    <property type="molecule type" value="Genomic_DNA"/>
</dbReference>
<sequence>MNSTHFKFAIIKSGEFFIKEYSIEDFYQNGLHLNLFQKFGVNQVLKVKNFRNLFLRILNSEDYSNLELNENFIKEINNILNDPNRNIFRKKEILSFCNKRIRDDDLKNIPVYKDILKLELKCNGIKNVSRIALNFPNLKYLDISYNLIGNINEIWQLIELIPNLNYILIKGNPVDLIIHKNNNLINLLGVEYFNNDSLGNNINNNEIIFMKNNNNETNLHLNNPEKITSTTNLSKICNGSHLSEPSELVEISENIFSQEVDQQSYIYKDELDSIESVNNVLQELQPDTLMSCIFDSFTTFLQNIDSLTISEDTETINNLLSSIFKFCETRYNGNSTQQISTLTDCVNNMLNLFIELLQERKIIVQLREKEKHFVNVNKKLENNIKILEDTIKIKDDQIKNLGKYIEVLSTSETNIKPITSYGMVLKEKLNSDSK</sequence>
<dbReference type="PROSITE" id="PS51450">
    <property type="entry name" value="LRR"/>
    <property type="match status" value="1"/>
</dbReference>
<dbReference type="OrthoDB" id="409725at2759"/>
<evidence type="ECO:0000313" key="2">
    <source>
        <dbReference type="Proteomes" id="UP000186804"/>
    </source>
</evidence>
<protein>
    <recommendedName>
        <fullName evidence="3">Leucine rich repeat family protein</fullName>
    </recommendedName>
</protein>
<gene>
    <name evidence="1" type="ORF">cand_019740</name>
</gene>
<reference evidence="1 2" key="1">
    <citation type="submission" date="2016-10" db="EMBL/GenBank/DDBJ databases">
        <title>Reductive evolution of mitochondrial metabolism and differential evolution of invasion-related proteins in Cryptosporidium.</title>
        <authorList>
            <person name="Liu S."/>
            <person name="Roellig D.M."/>
            <person name="Guo Y."/>
            <person name="Li N."/>
            <person name="Frace M.A."/>
            <person name="Tang K."/>
            <person name="Zhang L."/>
            <person name="Feng Y."/>
            <person name="Xiao L."/>
        </authorList>
    </citation>
    <scope>NUCLEOTIDE SEQUENCE [LARGE SCALE GENOMIC DNA]</scope>
    <source>
        <strain evidence="1">30847</strain>
    </source>
</reference>
<comment type="caution">
    <text evidence="1">The sequence shown here is derived from an EMBL/GenBank/DDBJ whole genome shotgun (WGS) entry which is preliminary data.</text>
</comment>
<dbReference type="VEuPathDB" id="CryptoDB:cand_019740"/>
<evidence type="ECO:0000313" key="1">
    <source>
        <dbReference type="EMBL" id="OII77264.1"/>
    </source>
</evidence>
<dbReference type="AlphaFoldDB" id="A0A1J4MSV9"/>
<dbReference type="RefSeq" id="XP_067069110.1">
    <property type="nucleotide sequence ID" value="XM_067212204.1"/>
</dbReference>
<accession>A0A1J4MSV9</accession>
<dbReference type="SUPFAM" id="SSF52058">
    <property type="entry name" value="L domain-like"/>
    <property type="match status" value="1"/>
</dbReference>
<keyword evidence="2" id="KW-1185">Reference proteome</keyword>
<proteinExistence type="predicted"/>
<organism evidence="1 2">
    <name type="scientific">Cryptosporidium andersoni</name>
    <dbReference type="NCBI Taxonomy" id="117008"/>
    <lineage>
        <taxon>Eukaryota</taxon>
        <taxon>Sar</taxon>
        <taxon>Alveolata</taxon>
        <taxon>Apicomplexa</taxon>
        <taxon>Conoidasida</taxon>
        <taxon>Coccidia</taxon>
        <taxon>Eucoccidiorida</taxon>
        <taxon>Eimeriorina</taxon>
        <taxon>Cryptosporidiidae</taxon>
        <taxon>Cryptosporidium</taxon>
    </lineage>
</organism>
<name>A0A1J4MSV9_9CRYT</name>
<evidence type="ECO:0008006" key="3">
    <source>
        <dbReference type="Google" id="ProtNLM"/>
    </source>
</evidence>
<dbReference type="InterPro" id="IPR032675">
    <property type="entry name" value="LRR_dom_sf"/>
</dbReference>
<dbReference type="Proteomes" id="UP000186804">
    <property type="component" value="Unassembled WGS sequence"/>
</dbReference>
<dbReference type="GeneID" id="92366158"/>
<dbReference type="InterPro" id="IPR001611">
    <property type="entry name" value="Leu-rich_rpt"/>
</dbReference>